<reference evidence="1 2" key="1">
    <citation type="journal article" date="2016" name="Genome Announc.">
        <title>Genome Sequence of Madurella mycetomatis mm55, Isolated from a Human Mycetoma Case in Sudan.</title>
        <authorList>
            <person name="Smit S."/>
            <person name="Derks M.F."/>
            <person name="Bervoets S."/>
            <person name="Fahal A."/>
            <person name="van Leeuwen W."/>
            <person name="van Belkum A."/>
            <person name="van de Sande W.W."/>
        </authorList>
    </citation>
    <scope>NUCLEOTIDE SEQUENCE [LARGE SCALE GENOMIC DNA]</scope>
    <source>
        <strain evidence="2">mm55</strain>
    </source>
</reference>
<dbReference type="InterPro" id="IPR043129">
    <property type="entry name" value="ATPase_NBD"/>
</dbReference>
<dbReference type="Gene3D" id="3.30.420.40">
    <property type="match status" value="1"/>
</dbReference>
<comment type="caution">
    <text evidence="1">The sequence shown here is derived from an EMBL/GenBank/DDBJ whole genome shotgun (WGS) entry which is preliminary data.</text>
</comment>
<evidence type="ECO:0000313" key="1">
    <source>
        <dbReference type="EMBL" id="KXX72831.1"/>
    </source>
</evidence>
<dbReference type="EMBL" id="LCTW02000651">
    <property type="protein sequence ID" value="KXX72831.1"/>
    <property type="molecule type" value="Genomic_DNA"/>
</dbReference>
<protein>
    <submittedName>
        <fullName evidence="1">Chaperone protein DnaK</fullName>
    </submittedName>
</protein>
<dbReference type="VEuPathDB" id="FungiDB:MMYC01_210668"/>
<dbReference type="Proteomes" id="UP000078237">
    <property type="component" value="Unassembled WGS sequence"/>
</dbReference>
<dbReference type="AlphaFoldDB" id="A0A175VNP3"/>
<dbReference type="PANTHER" id="PTHR14187">
    <property type="entry name" value="ALPHA KINASE/ELONGATION FACTOR 2 KINASE"/>
    <property type="match status" value="1"/>
</dbReference>
<evidence type="ECO:0000313" key="2">
    <source>
        <dbReference type="Proteomes" id="UP000078237"/>
    </source>
</evidence>
<dbReference type="PANTHER" id="PTHR14187:SF5">
    <property type="entry name" value="HEAT SHOCK 70 KDA PROTEIN 12A"/>
    <property type="match status" value="1"/>
</dbReference>
<name>A0A175VNP3_9PEZI</name>
<accession>A0A175VNP3</accession>
<keyword evidence="2" id="KW-1185">Reference proteome</keyword>
<sequence length="107" mass="12010">MGDDIGGASNQTEEAEELTTAYLRSIWSYTQNHIQRYVGRPWKEVYSTKVVVGVPAIWKQSTKKKVSSLAAEAGLPEDIFIVSEPEAAALAVFRDREDFKDSFKVRV</sequence>
<gene>
    <name evidence="1" type="ORF">MMYC01_210668</name>
</gene>
<organism evidence="1 2">
    <name type="scientific">Madurella mycetomatis</name>
    <dbReference type="NCBI Taxonomy" id="100816"/>
    <lineage>
        <taxon>Eukaryota</taxon>
        <taxon>Fungi</taxon>
        <taxon>Dikarya</taxon>
        <taxon>Ascomycota</taxon>
        <taxon>Pezizomycotina</taxon>
        <taxon>Sordariomycetes</taxon>
        <taxon>Sordariomycetidae</taxon>
        <taxon>Sordariales</taxon>
        <taxon>Sordariales incertae sedis</taxon>
        <taxon>Madurella</taxon>
    </lineage>
</organism>
<dbReference type="SUPFAM" id="SSF53067">
    <property type="entry name" value="Actin-like ATPase domain"/>
    <property type="match status" value="1"/>
</dbReference>
<dbReference type="OrthoDB" id="2963168at2759"/>
<dbReference type="STRING" id="100816.A0A175VNP3"/>
<feature type="non-terminal residue" evidence="1">
    <location>
        <position position="107"/>
    </location>
</feature>
<proteinExistence type="predicted"/>